<evidence type="ECO:0000313" key="2">
    <source>
        <dbReference type="EMBL" id="KAG2261987.1"/>
    </source>
</evidence>
<reference evidence="2 3" key="1">
    <citation type="submission" date="2020-02" db="EMBL/GenBank/DDBJ databases">
        <authorList>
            <person name="Ma Q."/>
            <person name="Huang Y."/>
            <person name="Song X."/>
            <person name="Pei D."/>
        </authorList>
    </citation>
    <scope>NUCLEOTIDE SEQUENCE [LARGE SCALE GENOMIC DNA]</scope>
    <source>
        <strain evidence="2">Sxm20200214</strain>
        <tissue evidence="2">Leaf</tissue>
    </source>
</reference>
<dbReference type="Proteomes" id="UP000886595">
    <property type="component" value="Unassembled WGS sequence"/>
</dbReference>
<evidence type="ECO:0000256" key="1">
    <source>
        <dbReference type="SAM" id="SignalP"/>
    </source>
</evidence>
<evidence type="ECO:0000313" key="3">
    <source>
        <dbReference type="Proteomes" id="UP000886595"/>
    </source>
</evidence>
<keyword evidence="3" id="KW-1185">Reference proteome</keyword>
<sequence>MKTIVTFLSVIVLVSSGKLISGATHTMKISNLKERTHIFNPTATPPANVQINDLPEEHVPHITDQGYIGFCNDCAWTCFGRNKKMARCDNFICRCTKSGIN</sequence>
<gene>
    <name evidence="2" type="ORF">Bca52824_069066</name>
</gene>
<proteinExistence type="predicted"/>
<feature type="chain" id="PRO_5036460087" evidence="1">
    <location>
        <begin position="17"/>
        <end position="101"/>
    </location>
</feature>
<comment type="caution">
    <text evidence="2">The sequence shown here is derived from an EMBL/GenBank/DDBJ whole genome shotgun (WGS) entry which is preliminary data.</text>
</comment>
<name>A0A8X7Q3F5_BRACI</name>
<protein>
    <submittedName>
        <fullName evidence="2">Uncharacterized protein</fullName>
    </submittedName>
</protein>
<dbReference type="OrthoDB" id="1070590at2759"/>
<organism evidence="2 3">
    <name type="scientific">Brassica carinata</name>
    <name type="common">Ethiopian mustard</name>
    <name type="synonym">Abyssinian cabbage</name>
    <dbReference type="NCBI Taxonomy" id="52824"/>
    <lineage>
        <taxon>Eukaryota</taxon>
        <taxon>Viridiplantae</taxon>
        <taxon>Streptophyta</taxon>
        <taxon>Embryophyta</taxon>
        <taxon>Tracheophyta</taxon>
        <taxon>Spermatophyta</taxon>
        <taxon>Magnoliopsida</taxon>
        <taxon>eudicotyledons</taxon>
        <taxon>Gunneridae</taxon>
        <taxon>Pentapetalae</taxon>
        <taxon>rosids</taxon>
        <taxon>malvids</taxon>
        <taxon>Brassicales</taxon>
        <taxon>Brassicaceae</taxon>
        <taxon>Brassiceae</taxon>
        <taxon>Brassica</taxon>
    </lineage>
</organism>
<dbReference type="EMBL" id="JAAMPC010000014">
    <property type="protein sequence ID" value="KAG2261987.1"/>
    <property type="molecule type" value="Genomic_DNA"/>
</dbReference>
<dbReference type="AlphaFoldDB" id="A0A8X7Q3F5"/>
<feature type="signal peptide" evidence="1">
    <location>
        <begin position="1"/>
        <end position="16"/>
    </location>
</feature>
<keyword evidence="1" id="KW-0732">Signal</keyword>
<accession>A0A8X7Q3F5</accession>